<sequence>MSPKSFVRQVFTALTRETDAFRPDTRGVRSRDSAAQVVAALARVPIVPLPDSAPPSNDLGGRPSQDNTEPCAADTRGDHPSREQGTHPRVQIGLSRPSLPQPRRPRGARGRLLSAGEVADRLGVSKSAVWRMVRQRKLPGAHLGSDRTLRVPEAVVDKMATEMREHSDPA</sequence>
<organism evidence="3 4">
    <name type="scientific">Streptomyces misionensis</name>
    <dbReference type="NCBI Taxonomy" id="67331"/>
    <lineage>
        <taxon>Bacteria</taxon>
        <taxon>Bacillati</taxon>
        <taxon>Actinomycetota</taxon>
        <taxon>Actinomycetes</taxon>
        <taxon>Kitasatosporales</taxon>
        <taxon>Streptomycetaceae</taxon>
        <taxon>Streptomyces</taxon>
    </lineage>
</organism>
<dbReference type="RefSeq" id="WP_146465042.1">
    <property type="nucleotide sequence ID" value="NZ_VOGW01000063.1"/>
</dbReference>
<evidence type="ECO:0000313" key="4">
    <source>
        <dbReference type="Proteomes" id="UP000320481"/>
    </source>
</evidence>
<evidence type="ECO:0000313" key="3">
    <source>
        <dbReference type="EMBL" id="TWV51994.1"/>
    </source>
</evidence>
<dbReference type="AlphaFoldDB" id="A0A5C6JVA6"/>
<feature type="region of interest" description="Disordered" evidence="1">
    <location>
        <begin position="44"/>
        <end position="114"/>
    </location>
</feature>
<evidence type="ECO:0000259" key="2">
    <source>
        <dbReference type="Pfam" id="PF12728"/>
    </source>
</evidence>
<proteinExistence type="predicted"/>
<dbReference type="InterPro" id="IPR010093">
    <property type="entry name" value="SinI_DNA-bd"/>
</dbReference>
<feature type="domain" description="Helix-turn-helix" evidence="2">
    <location>
        <begin position="112"/>
        <end position="162"/>
    </location>
</feature>
<evidence type="ECO:0000256" key="1">
    <source>
        <dbReference type="SAM" id="MobiDB-lite"/>
    </source>
</evidence>
<dbReference type="EMBL" id="VOGW01000063">
    <property type="protein sequence ID" value="TWV51994.1"/>
    <property type="molecule type" value="Genomic_DNA"/>
</dbReference>
<dbReference type="NCBIfam" id="TIGR01764">
    <property type="entry name" value="excise"/>
    <property type="match status" value="1"/>
</dbReference>
<keyword evidence="4" id="KW-1185">Reference proteome</keyword>
<accession>A0A5C6JVA6</accession>
<comment type="caution">
    <text evidence="3">The sequence shown here is derived from an EMBL/GenBank/DDBJ whole genome shotgun (WGS) entry which is preliminary data.</text>
</comment>
<dbReference type="GO" id="GO:0003677">
    <property type="term" value="F:DNA binding"/>
    <property type="evidence" value="ECO:0007669"/>
    <property type="project" value="InterPro"/>
</dbReference>
<reference evidence="3" key="1">
    <citation type="journal article" date="2019" name="Microbiol. Resour. Announc.">
        <title>Draft Genomic Sequences of Streptomyces misionensis and Streptomyces albidoflavus, bacteria applied for phytopathogen biocontrol.</title>
        <authorList>
            <person name="Pylro V."/>
            <person name="Dias A."/>
            <person name="Andreote F."/>
            <person name="Varani A."/>
            <person name="Andreote C."/>
            <person name="Bernardo E."/>
            <person name="Martins T."/>
        </authorList>
    </citation>
    <scope>NUCLEOTIDE SEQUENCE [LARGE SCALE GENOMIC DNA]</scope>
    <source>
        <strain evidence="3">66</strain>
    </source>
</reference>
<gene>
    <name evidence="3" type="ORF">FRZ03_11495</name>
</gene>
<dbReference type="InterPro" id="IPR041657">
    <property type="entry name" value="HTH_17"/>
</dbReference>
<dbReference type="Proteomes" id="UP000320481">
    <property type="component" value="Unassembled WGS sequence"/>
</dbReference>
<name>A0A5C6JVA6_9ACTN</name>
<feature type="compositionally biased region" description="Basic and acidic residues" evidence="1">
    <location>
        <begin position="75"/>
        <end position="86"/>
    </location>
</feature>
<protein>
    <submittedName>
        <fullName evidence="3">Helix-turn-helix domain-containing protein</fullName>
    </submittedName>
</protein>
<dbReference type="Pfam" id="PF12728">
    <property type="entry name" value="HTH_17"/>
    <property type="match status" value="1"/>
</dbReference>